<organism evidence="6 7">
    <name type="scientific">Gordonia soli NBRC 108243</name>
    <dbReference type="NCBI Taxonomy" id="1223545"/>
    <lineage>
        <taxon>Bacteria</taxon>
        <taxon>Bacillati</taxon>
        <taxon>Actinomycetota</taxon>
        <taxon>Actinomycetes</taxon>
        <taxon>Mycobacteriales</taxon>
        <taxon>Gordoniaceae</taxon>
        <taxon>Gordonia</taxon>
    </lineage>
</organism>
<protein>
    <submittedName>
        <fullName evidence="6">Putative ABC transporter substrate-binding protein</fullName>
    </submittedName>
</protein>
<dbReference type="OrthoDB" id="9793175at2"/>
<dbReference type="GO" id="GO:0030288">
    <property type="term" value="C:outer membrane-bounded periplasmic space"/>
    <property type="evidence" value="ECO:0007669"/>
    <property type="project" value="TreeGrafter"/>
</dbReference>
<evidence type="ECO:0000256" key="4">
    <source>
        <dbReference type="ARBA" id="ARBA00022729"/>
    </source>
</evidence>
<dbReference type="GO" id="GO:1901678">
    <property type="term" value="P:iron coordination entity transport"/>
    <property type="evidence" value="ECO:0007669"/>
    <property type="project" value="UniProtKB-ARBA"/>
</dbReference>
<evidence type="ECO:0000256" key="3">
    <source>
        <dbReference type="ARBA" id="ARBA00022448"/>
    </source>
</evidence>
<dbReference type="STRING" id="1223545.GS4_02_01040"/>
<dbReference type="Pfam" id="PF01497">
    <property type="entry name" value="Peripla_BP_2"/>
    <property type="match status" value="1"/>
</dbReference>
<dbReference type="EMBL" id="BANX01000002">
    <property type="protein sequence ID" value="GAC66393.1"/>
    <property type="molecule type" value="Genomic_DNA"/>
</dbReference>
<dbReference type="Gene3D" id="3.40.50.1980">
    <property type="entry name" value="Nitrogenase molybdenum iron protein domain"/>
    <property type="match status" value="2"/>
</dbReference>
<keyword evidence="7" id="KW-1185">Reference proteome</keyword>
<feature type="domain" description="Fe/B12 periplasmic-binding" evidence="5">
    <location>
        <begin position="96"/>
        <end position="347"/>
    </location>
</feature>
<evidence type="ECO:0000256" key="2">
    <source>
        <dbReference type="ARBA" id="ARBA00008814"/>
    </source>
</evidence>
<dbReference type="PROSITE" id="PS50983">
    <property type="entry name" value="FE_B12_PBP"/>
    <property type="match status" value="1"/>
</dbReference>
<gene>
    <name evidence="6" type="ORF">GS4_02_01040</name>
</gene>
<sequence>MSTALPTAVESPVVGSPAALRGHRLPLVLVAFTATAATLLAAGCSGDDPLTTPDGSTIVTSTTRIADVNVVAADRDTTRTCLAPTAPDDGQTDVARIVVTDPALLDAVCALGMGPKVTAVTAAAGSVPAYLGPQLTSVPTIGATPDASAATAASPDVVLTSPQSAASARAFSDARVVSVAPDADWQKRFQAVADGLGRSAAGERLLDEFRTEASKTGVRLDAAHNQISLVRFAGSSEMIAGTDSFAGGILGMIGIQRPAPQRNPRSFTVTDQNFKDADGDLIYVSFNGPEGQAHGEEVLRSDRWLDMGAPTWKRVLVVDDEIWYRTSGLAAAWLVLNDVKESIDGNSANF</sequence>
<dbReference type="PANTHER" id="PTHR30532">
    <property type="entry name" value="IRON III DICITRATE-BINDING PERIPLASMIC PROTEIN"/>
    <property type="match status" value="1"/>
</dbReference>
<name>M0QCR9_9ACTN</name>
<evidence type="ECO:0000259" key="5">
    <source>
        <dbReference type="PROSITE" id="PS50983"/>
    </source>
</evidence>
<dbReference type="SUPFAM" id="SSF53807">
    <property type="entry name" value="Helical backbone' metal receptor"/>
    <property type="match status" value="1"/>
</dbReference>
<dbReference type="InterPro" id="IPR002491">
    <property type="entry name" value="ABC_transptr_periplasmic_BD"/>
</dbReference>
<dbReference type="Proteomes" id="UP000011666">
    <property type="component" value="Unassembled WGS sequence"/>
</dbReference>
<keyword evidence="4" id="KW-0732">Signal</keyword>
<proteinExistence type="inferred from homology"/>
<reference evidence="6 7" key="1">
    <citation type="submission" date="2013-01" db="EMBL/GenBank/DDBJ databases">
        <title>Whole genome shotgun sequence of Gordonia soli NBRC 108243.</title>
        <authorList>
            <person name="Isaki-Nakamura S."/>
            <person name="Hosoyama A."/>
            <person name="Tsuchikane K."/>
            <person name="Ando Y."/>
            <person name="Baba S."/>
            <person name="Ohji S."/>
            <person name="Hamada M."/>
            <person name="Tamura T."/>
            <person name="Yamazoe A."/>
            <person name="Yamazaki S."/>
            <person name="Fujita N."/>
        </authorList>
    </citation>
    <scope>NUCLEOTIDE SEQUENCE [LARGE SCALE GENOMIC DNA]</scope>
    <source>
        <strain evidence="6 7">NBRC 108243</strain>
    </source>
</reference>
<dbReference type="PANTHER" id="PTHR30532:SF25">
    <property type="entry name" value="IRON(III) DICITRATE-BINDING PERIPLASMIC PROTEIN"/>
    <property type="match status" value="1"/>
</dbReference>
<dbReference type="eggNOG" id="COG0614">
    <property type="taxonomic scope" value="Bacteria"/>
</dbReference>
<comment type="caution">
    <text evidence="6">The sequence shown here is derived from an EMBL/GenBank/DDBJ whole genome shotgun (WGS) entry which is preliminary data.</text>
</comment>
<dbReference type="InterPro" id="IPR051313">
    <property type="entry name" value="Bact_iron-sidero_bind"/>
</dbReference>
<evidence type="ECO:0000313" key="6">
    <source>
        <dbReference type="EMBL" id="GAC66393.1"/>
    </source>
</evidence>
<keyword evidence="3" id="KW-0813">Transport</keyword>
<evidence type="ECO:0000256" key="1">
    <source>
        <dbReference type="ARBA" id="ARBA00004196"/>
    </source>
</evidence>
<comment type="similarity">
    <text evidence="2">Belongs to the bacterial solute-binding protein 8 family.</text>
</comment>
<accession>M0QCR9</accession>
<comment type="subcellular location">
    <subcellularLocation>
        <location evidence="1">Cell envelope</location>
    </subcellularLocation>
</comment>
<evidence type="ECO:0000313" key="7">
    <source>
        <dbReference type="Proteomes" id="UP000011666"/>
    </source>
</evidence>
<dbReference type="AlphaFoldDB" id="M0QCR9"/>